<dbReference type="KEGG" id="tper:IWA51_03080"/>
<dbReference type="AlphaFoldDB" id="A0A7T3REG6"/>
<protein>
    <submittedName>
        <fullName evidence="1">Translation initiation factor 2</fullName>
    </submittedName>
</protein>
<dbReference type="Proteomes" id="UP000595224">
    <property type="component" value="Chromosome"/>
</dbReference>
<keyword evidence="1" id="KW-0648">Protein biosynthesis</keyword>
<gene>
    <name evidence="1" type="ORF">IWA51_03080</name>
</gene>
<proteinExistence type="predicted"/>
<dbReference type="RefSeq" id="WP_198443152.1">
    <property type="nucleotide sequence ID" value="NZ_CBCSHE010000011.1"/>
</dbReference>
<evidence type="ECO:0000313" key="2">
    <source>
        <dbReference type="Proteomes" id="UP000595224"/>
    </source>
</evidence>
<keyword evidence="2" id="KW-1185">Reference proteome</keyword>
<name>A0A7T3REG6_9SPIR</name>
<keyword evidence="1" id="KW-0396">Initiation factor</keyword>
<dbReference type="EMBL" id="CP064936">
    <property type="protein sequence ID" value="QQA01611.1"/>
    <property type="molecule type" value="Genomic_DNA"/>
</dbReference>
<reference evidence="1 2" key="1">
    <citation type="submission" date="2020-11" db="EMBL/GenBank/DDBJ databases">
        <title>Treponema Peruensis nv. sp., first commensal Treponema isolated from human feces.</title>
        <authorList>
            <person name="Belkhou C."/>
            <person name="Raes J."/>
        </authorList>
    </citation>
    <scope>NUCLEOTIDE SEQUENCE [LARGE SCALE GENOMIC DNA]</scope>
    <source>
        <strain evidence="1 2">RCC2812</strain>
    </source>
</reference>
<organism evidence="1 2">
    <name type="scientific">Treponema peruense</name>
    <dbReference type="NCBI Taxonomy" id="2787628"/>
    <lineage>
        <taxon>Bacteria</taxon>
        <taxon>Pseudomonadati</taxon>
        <taxon>Spirochaetota</taxon>
        <taxon>Spirochaetia</taxon>
        <taxon>Spirochaetales</taxon>
        <taxon>Treponemataceae</taxon>
        <taxon>Treponema</taxon>
    </lineage>
</organism>
<evidence type="ECO:0000313" key="1">
    <source>
        <dbReference type="EMBL" id="QQA01611.1"/>
    </source>
</evidence>
<sequence length="320" mass="36540">MKGSFSISVQNNTVKYAFSLKRNITIIQGDSATGKTTLVDLIREYEQNGTDSGISLSCEKKCRVLEGNDWNSHLSLLKNCIIFIDEGNRFVESKEFASEVKKSDNYFVIVTREGLENLPYSIEEIYGIHTSGKYSDLKQVYHEFYKIYGNFNLENKIQKLITEDSNSGFDFFNSVSQKKYICESAGCKSNIYKKLLESGSENVLAIVDGAAFGSQMNLVSELLEKRKNLSLFVPESFEWIILKSGVVKDVEKILEHPEDFADSTEFFSWEQFFTKLLTEKTKGTYLKYSKQKLNPNYLSDSIKNKILNLDLLAFLQNSVQ</sequence>
<dbReference type="GO" id="GO:0003743">
    <property type="term" value="F:translation initiation factor activity"/>
    <property type="evidence" value="ECO:0007669"/>
    <property type="project" value="UniProtKB-KW"/>
</dbReference>
<accession>A0A7T3REG6</accession>